<dbReference type="PANTHER" id="PTHR31669">
    <property type="entry name" value="PROTEIN FAR1-RELATED SEQUENCE 10-RELATED"/>
    <property type="match status" value="1"/>
</dbReference>
<dbReference type="InterPro" id="IPR007527">
    <property type="entry name" value="Znf_SWIM"/>
</dbReference>
<evidence type="ECO:0000256" key="10">
    <source>
        <dbReference type="SAM" id="MobiDB-lite"/>
    </source>
</evidence>
<evidence type="ECO:0000256" key="3">
    <source>
        <dbReference type="ARBA" id="ARBA00022723"/>
    </source>
</evidence>
<feature type="compositionally biased region" description="Basic and acidic residues" evidence="10">
    <location>
        <begin position="655"/>
        <end position="686"/>
    </location>
</feature>
<dbReference type="PROSITE" id="PS50966">
    <property type="entry name" value="ZF_SWIM"/>
    <property type="match status" value="1"/>
</dbReference>
<evidence type="ECO:0000313" key="13">
    <source>
        <dbReference type="Proteomes" id="UP001417504"/>
    </source>
</evidence>
<feature type="domain" description="SWIM-type" evidence="11">
    <location>
        <begin position="522"/>
        <end position="558"/>
    </location>
</feature>
<dbReference type="PANTHER" id="PTHR31669:SF281">
    <property type="entry name" value="PROTEIN FAR1-RELATED SEQUENCE"/>
    <property type="match status" value="1"/>
</dbReference>
<dbReference type="EMBL" id="JBBNAE010000009">
    <property type="protein sequence ID" value="KAK9096091.1"/>
    <property type="molecule type" value="Genomic_DNA"/>
</dbReference>
<keyword evidence="9" id="KW-0539">Nucleus</keyword>
<keyword evidence="2" id="KW-0815">Transposition</keyword>
<dbReference type="AlphaFoldDB" id="A0AAP0HTL8"/>
<keyword evidence="7" id="KW-0233">DNA recombination</keyword>
<comment type="similarity">
    <text evidence="1 9">Belongs to the FHY3/FAR1 family.</text>
</comment>
<dbReference type="SMART" id="SM00575">
    <property type="entry name" value="ZnF_PMZ"/>
    <property type="match status" value="1"/>
</dbReference>
<organism evidence="12 13">
    <name type="scientific">Stephania japonica</name>
    <dbReference type="NCBI Taxonomy" id="461633"/>
    <lineage>
        <taxon>Eukaryota</taxon>
        <taxon>Viridiplantae</taxon>
        <taxon>Streptophyta</taxon>
        <taxon>Embryophyta</taxon>
        <taxon>Tracheophyta</taxon>
        <taxon>Spermatophyta</taxon>
        <taxon>Magnoliopsida</taxon>
        <taxon>Ranunculales</taxon>
        <taxon>Menispermaceae</taxon>
        <taxon>Menispermoideae</taxon>
        <taxon>Cissampelideae</taxon>
        <taxon>Stephania</taxon>
    </lineage>
</organism>
<evidence type="ECO:0000256" key="8">
    <source>
        <dbReference type="PROSITE-ProRule" id="PRU00325"/>
    </source>
</evidence>
<dbReference type="Pfam" id="PF04434">
    <property type="entry name" value="SWIM"/>
    <property type="match status" value="1"/>
</dbReference>
<evidence type="ECO:0000256" key="2">
    <source>
        <dbReference type="ARBA" id="ARBA00022578"/>
    </source>
</evidence>
<evidence type="ECO:0000313" key="12">
    <source>
        <dbReference type="EMBL" id="KAK9096091.1"/>
    </source>
</evidence>
<comment type="subcellular location">
    <subcellularLocation>
        <location evidence="9">Nucleus</location>
    </subcellularLocation>
</comment>
<accession>A0AAP0HTL8</accession>
<name>A0AAP0HTL8_9MAGN</name>
<dbReference type="InterPro" id="IPR031052">
    <property type="entry name" value="FHY3/FAR1"/>
</dbReference>
<dbReference type="Pfam" id="PF10551">
    <property type="entry name" value="MULE"/>
    <property type="match status" value="1"/>
</dbReference>
<comment type="function">
    <text evidence="9">Putative transcription activator involved in regulating light control of development.</text>
</comment>
<dbReference type="InterPro" id="IPR004330">
    <property type="entry name" value="FAR1_DNA_bnd_dom"/>
</dbReference>
<dbReference type="GO" id="GO:0006313">
    <property type="term" value="P:DNA transposition"/>
    <property type="evidence" value="ECO:0007669"/>
    <property type="project" value="InterPro"/>
</dbReference>
<comment type="caution">
    <text evidence="12">The sequence shown here is derived from an EMBL/GenBank/DDBJ whole genome shotgun (WGS) entry which is preliminary data.</text>
</comment>
<gene>
    <name evidence="12" type="ORF">Sjap_021588</name>
</gene>
<feature type="region of interest" description="Disordered" evidence="10">
    <location>
        <begin position="655"/>
        <end position="700"/>
    </location>
</feature>
<evidence type="ECO:0000256" key="7">
    <source>
        <dbReference type="ARBA" id="ARBA00023172"/>
    </source>
</evidence>
<evidence type="ECO:0000256" key="5">
    <source>
        <dbReference type="ARBA" id="ARBA00022833"/>
    </source>
</evidence>
<reference evidence="12 13" key="1">
    <citation type="submission" date="2024-01" db="EMBL/GenBank/DDBJ databases">
        <title>Genome assemblies of Stephania.</title>
        <authorList>
            <person name="Yang L."/>
        </authorList>
    </citation>
    <scope>NUCLEOTIDE SEQUENCE [LARGE SCALE GENOMIC DNA]</scope>
    <source>
        <strain evidence="12">QJT</strain>
        <tissue evidence="12">Leaf</tissue>
    </source>
</reference>
<keyword evidence="3 9" id="KW-0479">Metal-binding</keyword>
<keyword evidence="5 9" id="KW-0862">Zinc</keyword>
<sequence>MVDETVIPHISEVKEVCNVPKAIRDVPKIGMSFNSVEDAYSFYNSYGSFKGFGIRKNWVNKNKDGIVTTRSFTCYKEGHRQAKKHNVDVKHPRKEVRTNCMARMTVSLQPDGKYSVTYFDDRHNHELVAPSEVQFLRSQRKIDFALSVEVDVAESLGTKNQQVGGEETVEFLHSDSKNYLSSKRKRNMNKGEASNLLYYFQRKQFDDPSFVYLIQLDVDDRITNIFWADAKMLVDYHQFGDAICFDTTYMRNKDCRPFAPFVGVNNHKETVIFGVALLYDETIESFTWVFKAFIEAMSGEKPKTILTDQDEGMAKAIASVLPETKHRLCVWHLYQNALKHLNHVFKSRSSFAKDLSHCIYDYEEEETFMDSWELMLDKYDLRGNDWLERTFKERKKWAMVYDRHTFCADMKSTRLSENSNSKLKKYVNSQLDVLSFFDHFERFLDDLRHKELKSNFDMTQRIPNMKVNSILLLHARDIYTSKVFDWFQEEFEKVMNLVINSCEEHDSLTTYKISIYEMPKVHTVTWDSTKNEVTCSCKKFEFVGILCSHILKVLERRDIKLIPSQYILKRWTKDATVGKVEKYAEEAKVEDPKRASLKRYKELCRNAINLCGVAAENEEDFLFLMKHLEEAREKLTKKIENPIIINSDIVVEERNTSKKDDSSLEEVKELKRKDDGICDNPQKKSSIENPSKKRRYKSNQNTHSPIIASFPSNPQIFPLPWNSSIQGQYIVGGSSTLPNTYLSPVILGSNHFGESNAMQNIFVSKKMGSADNEQTAILRK</sequence>
<evidence type="ECO:0000256" key="1">
    <source>
        <dbReference type="ARBA" id="ARBA00005889"/>
    </source>
</evidence>
<evidence type="ECO:0000259" key="11">
    <source>
        <dbReference type="PROSITE" id="PS50966"/>
    </source>
</evidence>
<dbReference type="GO" id="GO:0004803">
    <property type="term" value="F:transposase activity"/>
    <property type="evidence" value="ECO:0007669"/>
    <property type="project" value="InterPro"/>
</dbReference>
<keyword evidence="6" id="KW-0238">DNA-binding</keyword>
<keyword evidence="4 8" id="KW-0863">Zinc-finger</keyword>
<evidence type="ECO:0000256" key="6">
    <source>
        <dbReference type="ARBA" id="ARBA00023125"/>
    </source>
</evidence>
<dbReference type="InterPro" id="IPR018289">
    <property type="entry name" value="MULE_transposase_dom"/>
</dbReference>
<dbReference type="GO" id="GO:0008270">
    <property type="term" value="F:zinc ion binding"/>
    <property type="evidence" value="ECO:0007669"/>
    <property type="project" value="UniProtKB-UniRule"/>
</dbReference>
<evidence type="ECO:0000256" key="4">
    <source>
        <dbReference type="ARBA" id="ARBA00022771"/>
    </source>
</evidence>
<dbReference type="GO" id="GO:0005634">
    <property type="term" value="C:nucleus"/>
    <property type="evidence" value="ECO:0007669"/>
    <property type="project" value="UniProtKB-SubCell"/>
</dbReference>
<dbReference type="PROSITE" id="PS01007">
    <property type="entry name" value="TRANSPOSASE_MUTATOR"/>
    <property type="match status" value="1"/>
</dbReference>
<protein>
    <recommendedName>
        <fullName evidence="9">Protein FAR1-RELATED SEQUENCE</fullName>
    </recommendedName>
</protein>
<dbReference type="InterPro" id="IPR001207">
    <property type="entry name" value="Transposase_mutator"/>
</dbReference>
<proteinExistence type="inferred from homology"/>
<keyword evidence="13" id="KW-1185">Reference proteome</keyword>
<dbReference type="GO" id="GO:0006355">
    <property type="term" value="P:regulation of DNA-templated transcription"/>
    <property type="evidence" value="ECO:0007669"/>
    <property type="project" value="UniProtKB-UniRule"/>
</dbReference>
<dbReference type="GO" id="GO:0003677">
    <property type="term" value="F:DNA binding"/>
    <property type="evidence" value="ECO:0007669"/>
    <property type="project" value="UniProtKB-KW"/>
</dbReference>
<dbReference type="InterPro" id="IPR006564">
    <property type="entry name" value="Znf_PMZ"/>
</dbReference>
<dbReference type="Pfam" id="PF03101">
    <property type="entry name" value="FAR1"/>
    <property type="match status" value="1"/>
</dbReference>
<dbReference type="Proteomes" id="UP001417504">
    <property type="component" value="Unassembled WGS sequence"/>
</dbReference>
<evidence type="ECO:0000256" key="9">
    <source>
        <dbReference type="RuleBase" id="RU367018"/>
    </source>
</evidence>